<reference evidence="1 2" key="1">
    <citation type="submission" date="2020-03" db="EMBL/GenBank/DDBJ databases">
        <title>Draft genome sequence of environmentally isolated cultures.</title>
        <authorList>
            <person name="Wilson H.S."/>
            <person name="De Leon M.E."/>
        </authorList>
    </citation>
    <scope>NUCLEOTIDE SEQUENCE [LARGE SCALE GENOMIC DNA]</scope>
    <source>
        <strain evidence="1 2">HSC-31F16</strain>
    </source>
</reference>
<dbReference type="SUPFAM" id="SSF109604">
    <property type="entry name" value="HD-domain/PDEase-like"/>
    <property type="match status" value="1"/>
</dbReference>
<proteinExistence type="predicted"/>
<accession>A0ABX0LGN3</accession>
<evidence type="ECO:0000313" key="2">
    <source>
        <dbReference type="Proteomes" id="UP001515641"/>
    </source>
</evidence>
<gene>
    <name evidence="1" type="ORF">HA052_24635</name>
</gene>
<dbReference type="Gene3D" id="1.10.3210.10">
    <property type="entry name" value="Hypothetical protein af1432"/>
    <property type="match status" value="1"/>
</dbReference>
<protein>
    <submittedName>
        <fullName evidence="1">Phosphohydrolase</fullName>
    </submittedName>
</protein>
<comment type="caution">
    <text evidence="1">The sequence shown here is derived from an EMBL/GenBank/DDBJ whole genome shotgun (WGS) entry which is preliminary data.</text>
</comment>
<dbReference type="Proteomes" id="UP001515641">
    <property type="component" value="Unassembled WGS sequence"/>
</dbReference>
<evidence type="ECO:0000313" key="1">
    <source>
        <dbReference type="EMBL" id="NHR08383.1"/>
    </source>
</evidence>
<name>A0ABX0LGN3_9NEIS</name>
<dbReference type="EMBL" id="JAAOMA010000059">
    <property type="protein sequence ID" value="NHR08383.1"/>
    <property type="molecule type" value="Genomic_DNA"/>
</dbReference>
<sequence>MSWILTHSGTAFDPINPNPAAININDIAHALSHICRFNGHTREFYSVAQHSCIVSNIVPTELALAALLHDASEAFICDVASPVKPHLEGYVCIEHRIMLAVAHAFDIDPALFRHPEIKRADLVALATEKRDLMPAHHAPWPCLAGLSPLPNTIEAASSHRAKEMFLTTFEHLTGERAAA</sequence>
<organism evidence="1 2">
    <name type="scientific">Chromobacterium fluminis</name>
    <dbReference type="NCBI Taxonomy" id="3044269"/>
    <lineage>
        <taxon>Bacteria</taxon>
        <taxon>Pseudomonadati</taxon>
        <taxon>Pseudomonadota</taxon>
        <taxon>Betaproteobacteria</taxon>
        <taxon>Neisseriales</taxon>
        <taxon>Chromobacteriaceae</taxon>
        <taxon>Chromobacterium</taxon>
    </lineage>
</organism>
<keyword evidence="2" id="KW-1185">Reference proteome</keyword>
<dbReference type="RefSeq" id="WP_166454045.1">
    <property type="nucleotide sequence ID" value="NZ_JAAOMA010000059.1"/>
</dbReference>